<dbReference type="Pfam" id="PF00082">
    <property type="entry name" value="Peptidase_S8"/>
    <property type="match status" value="1"/>
</dbReference>
<dbReference type="Gene3D" id="3.40.50.200">
    <property type="entry name" value="Peptidase S8/S53 domain"/>
    <property type="match status" value="2"/>
</dbReference>
<proteinExistence type="inferred from homology"/>
<evidence type="ECO:0000256" key="3">
    <source>
        <dbReference type="ARBA" id="ARBA00022801"/>
    </source>
</evidence>
<comment type="caution">
    <text evidence="6">The sequence shown here is derived from an EMBL/GenBank/DDBJ whole genome shotgun (WGS) entry which is preliminary data.</text>
</comment>
<evidence type="ECO:0000313" key="7">
    <source>
        <dbReference type="Proteomes" id="UP000179807"/>
    </source>
</evidence>
<dbReference type="EMBL" id="MLAK01000614">
    <property type="protein sequence ID" value="OHT10362.1"/>
    <property type="molecule type" value="Genomic_DNA"/>
</dbReference>
<keyword evidence="7" id="KW-1185">Reference proteome</keyword>
<dbReference type="InterPro" id="IPR015500">
    <property type="entry name" value="Peptidase_S8_subtilisin-rel"/>
</dbReference>
<gene>
    <name evidence="6" type="ORF">TRFO_20408</name>
</gene>
<accession>A0A1J4KH43</accession>
<dbReference type="VEuPathDB" id="TrichDB:TRFO_20408"/>
<reference evidence="6" key="1">
    <citation type="submission" date="2016-10" db="EMBL/GenBank/DDBJ databases">
        <authorList>
            <person name="Benchimol M."/>
            <person name="Almeida L.G."/>
            <person name="Vasconcelos A.T."/>
            <person name="Perreira-Neves A."/>
            <person name="Rosa I.A."/>
            <person name="Tasca T."/>
            <person name="Bogo M.R."/>
            <person name="de Souza W."/>
        </authorList>
    </citation>
    <scope>NUCLEOTIDE SEQUENCE [LARGE SCALE GENOMIC DNA]</scope>
    <source>
        <strain evidence="6">K</strain>
    </source>
</reference>
<dbReference type="PANTHER" id="PTHR43399">
    <property type="entry name" value="SUBTILISIN-RELATED"/>
    <property type="match status" value="1"/>
</dbReference>
<dbReference type="OrthoDB" id="206201at2759"/>
<evidence type="ECO:0000313" key="6">
    <source>
        <dbReference type="EMBL" id="OHT10362.1"/>
    </source>
</evidence>
<dbReference type="InterPro" id="IPR036852">
    <property type="entry name" value="Peptidase_S8/S53_dom_sf"/>
</dbReference>
<sequence length="920" mass="105080">MMFFIFFASTQSDIFPLNNGLIINSLYDTKISKHKYAWYYLLIKNNTLHNFIKNTFNFQRKYLLPISNGLYSGYLSINQAFLLKTHYNVWIKKIPSSHKYSSDFHNFNSDLFYIIMTPDCHPPGEIIEKHDDFYVIYIKNGNQSLYTLSKMKCIRAFEPVINKIQYNTRFNKGKIYKMDSEIWKINEFFDKQSNIIPSRFSGEGECAIIADSGIDANSKWFYDDSPRSDFTKDYQLKHRKIKFALPYGDFMDYTGHGTFLAGIVSGNATCSKEAALYNGIAPKSKIVIQDIDKKGELYLPSNLSDISYFSKKLGCSVQLNAWSVNNQPLLTYLIDKFSYENPHILTIFGSDRDDNGDVSTPADAKNVLTVGSLYSDITSEAFTEKTSGVLLYITGMKHPIPGHMDPKGTPLLNSLIKSKELVKFTFSTKHNHSCLIDINSNEISDNYVSKYSKCSLLLVFDENAFVPKMNIPIIRLPKRWNKEFTKKHEVSIVPNDISSDQYDSYYNLRPESSKQSIYPFRIKPELIAPGGPIIGPKANSPYCDSRGLTIKSGPSVSASFVTGGALLISQWLHQKKKTVTSTLLRALLIFSAIHTKINNKLEIPDREDNYHGYGYGIPQLDTILNSNPFMHTGKLTANHAIFFSVKARFTGYFTAVLSFLDFPRDPFAAKQISANIQLYIRSMSGKGEIYIANHNNRISKSKNNKLAEDIEMFDFQNTNLKISVKVKTNEMYHIIIYPYDFDAEEEVNYSLVTSNGFGEIYGPIEYLDKFCPKQCQRHGRCVNGKCECVGKTYGDFCDFELHYLVNNEKYNIGIMKFGHWEYFCVRLSEWVDGTKIGINYQSLDTNNIEIYFWLNDVPTLSQSLCSLTKCKYGEIVKGNLLFNMSLFEQISPSDSLYIGVFAKRKSNFQNAISFSFVSAK</sequence>
<dbReference type="AlphaFoldDB" id="A0A1J4KH43"/>
<dbReference type="InterPro" id="IPR051048">
    <property type="entry name" value="Peptidase_S8/S53_subtilisin"/>
</dbReference>
<keyword evidence="3" id="KW-0378">Hydrolase</keyword>
<feature type="domain" description="Peptidase S8/S53" evidence="5">
    <location>
        <begin position="209"/>
        <end position="613"/>
    </location>
</feature>
<dbReference type="Proteomes" id="UP000179807">
    <property type="component" value="Unassembled WGS sequence"/>
</dbReference>
<dbReference type="PRINTS" id="PR00723">
    <property type="entry name" value="SUBTILISIN"/>
</dbReference>
<dbReference type="InterPro" id="IPR000209">
    <property type="entry name" value="Peptidase_S8/S53_dom"/>
</dbReference>
<keyword evidence="2" id="KW-0645">Protease</keyword>
<dbReference type="PANTHER" id="PTHR43399:SF4">
    <property type="entry name" value="CELL WALL-ASSOCIATED PROTEASE"/>
    <property type="match status" value="1"/>
</dbReference>
<comment type="similarity">
    <text evidence="1">Belongs to the peptidase S8 family.</text>
</comment>
<evidence type="ECO:0000256" key="1">
    <source>
        <dbReference type="ARBA" id="ARBA00011073"/>
    </source>
</evidence>
<organism evidence="6 7">
    <name type="scientific">Tritrichomonas foetus</name>
    <dbReference type="NCBI Taxonomy" id="1144522"/>
    <lineage>
        <taxon>Eukaryota</taxon>
        <taxon>Metamonada</taxon>
        <taxon>Parabasalia</taxon>
        <taxon>Tritrichomonadida</taxon>
        <taxon>Tritrichomonadidae</taxon>
        <taxon>Tritrichomonas</taxon>
    </lineage>
</organism>
<dbReference type="InterPro" id="IPR034058">
    <property type="entry name" value="TagA/B/C/D_pept_dom"/>
</dbReference>
<evidence type="ECO:0000256" key="2">
    <source>
        <dbReference type="ARBA" id="ARBA00022670"/>
    </source>
</evidence>
<dbReference type="GO" id="GO:0004252">
    <property type="term" value="F:serine-type endopeptidase activity"/>
    <property type="evidence" value="ECO:0007669"/>
    <property type="project" value="InterPro"/>
</dbReference>
<dbReference type="GeneID" id="94836084"/>
<dbReference type="RefSeq" id="XP_068363498.1">
    <property type="nucleotide sequence ID" value="XM_068501380.1"/>
</dbReference>
<keyword evidence="4" id="KW-0720">Serine protease</keyword>
<evidence type="ECO:0000256" key="4">
    <source>
        <dbReference type="ARBA" id="ARBA00022825"/>
    </source>
</evidence>
<dbReference type="CDD" id="cd04842">
    <property type="entry name" value="Peptidases_S8_Kp43_protease"/>
    <property type="match status" value="1"/>
</dbReference>
<evidence type="ECO:0000259" key="5">
    <source>
        <dbReference type="Pfam" id="PF00082"/>
    </source>
</evidence>
<protein>
    <submittedName>
        <fullName evidence="6">Clan SB, family S8, subtilisin-like serine peptidase</fullName>
    </submittedName>
</protein>
<dbReference type="GO" id="GO:0006508">
    <property type="term" value="P:proteolysis"/>
    <property type="evidence" value="ECO:0007669"/>
    <property type="project" value="UniProtKB-KW"/>
</dbReference>
<dbReference type="SUPFAM" id="SSF52743">
    <property type="entry name" value="Subtilisin-like"/>
    <property type="match status" value="1"/>
</dbReference>
<name>A0A1J4KH43_9EUKA</name>